<proteinExistence type="predicted"/>
<dbReference type="AlphaFoldDB" id="A0A7S2HUW2"/>
<reference evidence="1" key="1">
    <citation type="submission" date="2021-01" db="EMBL/GenBank/DDBJ databases">
        <authorList>
            <person name="Corre E."/>
            <person name="Pelletier E."/>
            <person name="Niang G."/>
            <person name="Scheremetjew M."/>
            <person name="Finn R."/>
            <person name="Kale V."/>
            <person name="Holt S."/>
            <person name="Cochrane G."/>
            <person name="Meng A."/>
            <person name="Brown T."/>
            <person name="Cohen L."/>
        </authorList>
    </citation>
    <scope>NUCLEOTIDE SEQUENCE</scope>
    <source>
        <strain evidence="1">UTEX LB 985</strain>
    </source>
</reference>
<gene>
    <name evidence="1" type="ORF">CBRE1094_LOCUS29216</name>
</gene>
<evidence type="ECO:0000313" key="1">
    <source>
        <dbReference type="EMBL" id="CAD9501084.1"/>
    </source>
</evidence>
<protein>
    <submittedName>
        <fullName evidence="1">Uncharacterized protein</fullName>
    </submittedName>
</protein>
<dbReference type="EMBL" id="HBGU01053455">
    <property type="protein sequence ID" value="CAD9501084.1"/>
    <property type="molecule type" value="Transcribed_RNA"/>
</dbReference>
<name>A0A7S2HUW2_9EUKA</name>
<organism evidence="1">
    <name type="scientific">Haptolina brevifila</name>
    <dbReference type="NCBI Taxonomy" id="156173"/>
    <lineage>
        <taxon>Eukaryota</taxon>
        <taxon>Haptista</taxon>
        <taxon>Haptophyta</taxon>
        <taxon>Prymnesiophyceae</taxon>
        <taxon>Prymnesiales</taxon>
        <taxon>Prymnesiaceae</taxon>
        <taxon>Haptolina</taxon>
    </lineage>
</organism>
<accession>A0A7S2HUW2</accession>
<sequence length="114" mass="12712">MKERRLQQLLARLRSGEGGHALRRRRRRRQPECVGTALAADVMRARRVPYGVRVDDGGIEPGAVGCAWEELEAQAVEKVNKSSMHQGGQLKCEIVPASQLSAQYLATLREKAYI</sequence>